<accession>A0ABW0QIS7</accession>
<dbReference type="Proteomes" id="UP001596084">
    <property type="component" value="Unassembled WGS sequence"/>
</dbReference>
<proteinExistence type="predicted"/>
<reference evidence="2" key="1">
    <citation type="journal article" date="2019" name="Int. J. Syst. Evol. Microbiol.">
        <title>The Global Catalogue of Microorganisms (GCM) 10K type strain sequencing project: providing services to taxonomists for standard genome sequencing and annotation.</title>
        <authorList>
            <consortium name="The Broad Institute Genomics Platform"/>
            <consortium name="The Broad Institute Genome Sequencing Center for Infectious Disease"/>
            <person name="Wu L."/>
            <person name="Ma J."/>
        </authorList>
    </citation>
    <scope>NUCLEOTIDE SEQUENCE [LARGE SCALE GENOMIC DNA]</scope>
    <source>
        <strain evidence="2">CGMCC 4.7277</strain>
    </source>
</reference>
<name>A0ABW0QIS7_9BURK</name>
<evidence type="ECO:0000313" key="1">
    <source>
        <dbReference type="EMBL" id="MFC5522609.1"/>
    </source>
</evidence>
<evidence type="ECO:0000313" key="2">
    <source>
        <dbReference type="Proteomes" id="UP001596084"/>
    </source>
</evidence>
<dbReference type="RefSeq" id="WP_068836110.1">
    <property type="nucleotide sequence ID" value="NZ_JBHSMX010000052.1"/>
</dbReference>
<protein>
    <submittedName>
        <fullName evidence="1">Uncharacterized protein</fullName>
    </submittedName>
</protein>
<sequence length="249" mass="28126">MNLYPLQLEVLQIHAQLKKPTPEPAPSQTILALEQIFDTLMTWCDERLLFMGGSLEVMVIYAPLRPMTTRQRRQLRQLIESQVGVTGCQMEVVDPLSIHSLRVKAACLEALSQAQRYLADRMADCADALAGLDPSASRSWSASVDRHGASLALENWSLQIWLSISRPDRAPVPEFSSFVRKAIELRDVEAFIPDWLGLHWRRVEIDRDLSVGQWVAETHGWRVNVYGQPTAQLTHREVMLRLMGAVCAA</sequence>
<keyword evidence="2" id="KW-1185">Reference proteome</keyword>
<dbReference type="EMBL" id="JBHSMX010000052">
    <property type="protein sequence ID" value="MFC5522609.1"/>
    <property type="molecule type" value="Genomic_DNA"/>
</dbReference>
<organism evidence="1 2">
    <name type="scientific">Polaromonas jejuensis</name>
    <dbReference type="NCBI Taxonomy" id="457502"/>
    <lineage>
        <taxon>Bacteria</taxon>
        <taxon>Pseudomonadati</taxon>
        <taxon>Pseudomonadota</taxon>
        <taxon>Betaproteobacteria</taxon>
        <taxon>Burkholderiales</taxon>
        <taxon>Comamonadaceae</taxon>
        <taxon>Polaromonas</taxon>
    </lineage>
</organism>
<gene>
    <name evidence="1" type="ORF">ACFPP7_17095</name>
</gene>
<comment type="caution">
    <text evidence="1">The sequence shown here is derived from an EMBL/GenBank/DDBJ whole genome shotgun (WGS) entry which is preliminary data.</text>
</comment>